<dbReference type="RefSeq" id="WP_142442401.1">
    <property type="nucleotide sequence ID" value="NZ_SESI01000001.1"/>
</dbReference>
<organism evidence="1 2">
    <name type="scientific">Halonotius roseus</name>
    <dbReference type="NCBI Taxonomy" id="2511997"/>
    <lineage>
        <taxon>Archaea</taxon>
        <taxon>Methanobacteriati</taxon>
        <taxon>Methanobacteriota</taxon>
        <taxon>Stenosarchaea group</taxon>
        <taxon>Halobacteria</taxon>
        <taxon>Halobacteriales</taxon>
        <taxon>Haloferacaceae</taxon>
        <taxon>Halonotius</taxon>
    </lineage>
</organism>
<dbReference type="OrthoDB" id="317711at2157"/>
<proteinExistence type="predicted"/>
<dbReference type="AlphaFoldDB" id="A0A544QQN7"/>
<evidence type="ECO:0000313" key="1">
    <source>
        <dbReference type="EMBL" id="TQQ81760.1"/>
    </source>
</evidence>
<gene>
    <name evidence="1" type="ORF">EWF95_02140</name>
</gene>
<dbReference type="EMBL" id="SESI01000001">
    <property type="protein sequence ID" value="TQQ81760.1"/>
    <property type="molecule type" value="Genomic_DNA"/>
</dbReference>
<evidence type="ECO:0008006" key="3">
    <source>
        <dbReference type="Google" id="ProtNLM"/>
    </source>
</evidence>
<dbReference type="InterPro" id="IPR043899">
    <property type="entry name" value="DUF5789"/>
</dbReference>
<sequence>MAARPPQNDTSEPEVIAFGIAALAARLETADISYPATSQQICAAVDDTEIPVDGTGNTVELATVLDRLPQDEFAKQSELLDMLHPVFEEQRKQAATSVVGRLRSLLPI</sequence>
<dbReference type="Proteomes" id="UP000315385">
    <property type="component" value="Unassembled WGS sequence"/>
</dbReference>
<name>A0A544QQN7_9EURY</name>
<accession>A0A544QQN7</accession>
<comment type="caution">
    <text evidence="1">The sequence shown here is derived from an EMBL/GenBank/DDBJ whole genome shotgun (WGS) entry which is preliminary data.</text>
</comment>
<reference evidence="1 2" key="1">
    <citation type="submission" date="2019-02" db="EMBL/GenBank/DDBJ databases">
        <title>Halonotius sp. a new haloqrchaeon isolated from saline water.</title>
        <authorList>
            <person name="Duran-Viseras A."/>
            <person name="Sanchez-Porro C."/>
            <person name="Ventosa A."/>
        </authorList>
    </citation>
    <scope>NUCLEOTIDE SEQUENCE [LARGE SCALE GENOMIC DNA]</scope>
    <source>
        <strain evidence="1 2">F9-27</strain>
    </source>
</reference>
<evidence type="ECO:0000313" key="2">
    <source>
        <dbReference type="Proteomes" id="UP000315385"/>
    </source>
</evidence>
<protein>
    <recommendedName>
        <fullName evidence="3">DUF2795 domain-containing protein</fullName>
    </recommendedName>
</protein>
<dbReference type="Pfam" id="PF19102">
    <property type="entry name" value="DUF5789"/>
    <property type="match status" value="1"/>
</dbReference>
<keyword evidence="2" id="KW-1185">Reference proteome</keyword>